<feature type="transmembrane region" description="Helical" evidence="8">
    <location>
        <begin position="32"/>
        <end position="51"/>
    </location>
</feature>
<feature type="transmembrane region" description="Helical" evidence="8">
    <location>
        <begin position="89"/>
        <end position="110"/>
    </location>
</feature>
<dbReference type="Pfam" id="PF00884">
    <property type="entry name" value="Sulfatase"/>
    <property type="match status" value="1"/>
</dbReference>
<reference evidence="11 12" key="1">
    <citation type="submission" date="2020-08" db="EMBL/GenBank/DDBJ databases">
        <title>Genome public.</title>
        <authorList>
            <person name="Liu C."/>
            <person name="Sun Q."/>
        </authorList>
    </citation>
    <scope>NUCLEOTIDE SEQUENCE [LARGE SCALE GENOMIC DNA]</scope>
    <source>
        <strain evidence="11 12">BX4</strain>
    </source>
</reference>
<accession>A0ABR7F2W9</accession>
<dbReference type="CDD" id="cd16015">
    <property type="entry name" value="LTA_synthase"/>
    <property type="match status" value="1"/>
</dbReference>
<dbReference type="Gene3D" id="3.40.720.10">
    <property type="entry name" value="Alkaline Phosphatase, subunit A"/>
    <property type="match status" value="1"/>
</dbReference>
<dbReference type="PANTHER" id="PTHR47371:SF3">
    <property type="entry name" value="PHOSPHOGLYCEROL TRANSFERASE I"/>
    <property type="match status" value="1"/>
</dbReference>
<evidence type="ECO:0000256" key="6">
    <source>
        <dbReference type="ARBA" id="ARBA00023136"/>
    </source>
</evidence>
<gene>
    <name evidence="11" type="ORF">H8S00_08105</name>
</gene>
<dbReference type="InterPro" id="IPR017850">
    <property type="entry name" value="Alkaline_phosphatase_core_sf"/>
</dbReference>
<comment type="subcellular location">
    <subcellularLocation>
        <location evidence="1">Cell membrane</location>
        <topology evidence="1">Multi-pass membrane protein</topology>
    </subcellularLocation>
</comment>
<organism evidence="11 12">
    <name type="scientific">Eubacterium segne</name>
    <dbReference type="NCBI Taxonomy" id="2763045"/>
    <lineage>
        <taxon>Bacteria</taxon>
        <taxon>Bacillati</taxon>
        <taxon>Bacillota</taxon>
        <taxon>Clostridia</taxon>
        <taxon>Eubacteriales</taxon>
        <taxon>Eubacteriaceae</taxon>
        <taxon>Eubacterium</taxon>
    </lineage>
</organism>
<keyword evidence="5 8" id="KW-1133">Transmembrane helix</keyword>
<keyword evidence="4 8" id="KW-0812">Transmembrane</keyword>
<evidence type="ECO:0000256" key="4">
    <source>
        <dbReference type="ARBA" id="ARBA00022692"/>
    </source>
</evidence>
<dbReference type="SUPFAM" id="SSF53649">
    <property type="entry name" value="Alkaline phosphatase-like"/>
    <property type="match status" value="1"/>
</dbReference>
<feature type="transmembrane region" description="Helical" evidence="8">
    <location>
        <begin position="139"/>
        <end position="160"/>
    </location>
</feature>
<evidence type="ECO:0000259" key="10">
    <source>
        <dbReference type="Pfam" id="PF01833"/>
    </source>
</evidence>
<dbReference type="InterPro" id="IPR014756">
    <property type="entry name" value="Ig_E-set"/>
</dbReference>
<dbReference type="EMBL" id="JACOOZ010000005">
    <property type="protein sequence ID" value="MBC5667940.1"/>
    <property type="molecule type" value="Genomic_DNA"/>
</dbReference>
<dbReference type="SUPFAM" id="SSF81296">
    <property type="entry name" value="E set domains"/>
    <property type="match status" value="1"/>
</dbReference>
<feature type="compositionally biased region" description="Basic residues" evidence="7">
    <location>
        <begin position="693"/>
        <end position="709"/>
    </location>
</feature>
<evidence type="ECO:0000256" key="5">
    <source>
        <dbReference type="ARBA" id="ARBA00022989"/>
    </source>
</evidence>
<comment type="caution">
    <text evidence="11">The sequence shown here is derived from an EMBL/GenBank/DDBJ whole genome shotgun (WGS) entry which is preliminary data.</text>
</comment>
<evidence type="ECO:0000313" key="11">
    <source>
        <dbReference type="EMBL" id="MBC5667940.1"/>
    </source>
</evidence>
<evidence type="ECO:0000256" key="3">
    <source>
        <dbReference type="ARBA" id="ARBA00022475"/>
    </source>
</evidence>
<dbReference type="InterPro" id="IPR000917">
    <property type="entry name" value="Sulfatase_N"/>
</dbReference>
<feature type="transmembrane region" description="Helical" evidence="8">
    <location>
        <begin position="57"/>
        <end position="77"/>
    </location>
</feature>
<dbReference type="Proteomes" id="UP000597877">
    <property type="component" value="Unassembled WGS sequence"/>
</dbReference>
<protein>
    <submittedName>
        <fullName evidence="11">Sulfatase-like hydrolase/transferase</fullName>
    </submittedName>
</protein>
<evidence type="ECO:0000256" key="1">
    <source>
        <dbReference type="ARBA" id="ARBA00004651"/>
    </source>
</evidence>
<keyword evidence="6 8" id="KW-0472">Membrane</keyword>
<evidence type="ECO:0000256" key="8">
    <source>
        <dbReference type="SAM" id="Phobius"/>
    </source>
</evidence>
<evidence type="ECO:0000259" key="9">
    <source>
        <dbReference type="Pfam" id="PF00884"/>
    </source>
</evidence>
<keyword evidence="12" id="KW-1185">Reference proteome</keyword>
<dbReference type="RefSeq" id="WP_021953149.1">
    <property type="nucleotide sequence ID" value="NZ_JACOOZ010000005.1"/>
</dbReference>
<feature type="transmembrane region" description="Helical" evidence="8">
    <location>
        <begin position="172"/>
        <end position="193"/>
    </location>
</feature>
<name>A0ABR7F2W9_9FIRM</name>
<dbReference type="InterPro" id="IPR050448">
    <property type="entry name" value="OpgB/LTA_synthase_biosynth"/>
</dbReference>
<dbReference type="InterPro" id="IPR002909">
    <property type="entry name" value="IPT_dom"/>
</dbReference>
<evidence type="ECO:0000256" key="7">
    <source>
        <dbReference type="SAM" id="MobiDB-lite"/>
    </source>
</evidence>
<keyword evidence="3" id="KW-1003">Cell membrane</keyword>
<comment type="pathway">
    <text evidence="2">Cell wall biogenesis; lipoteichoic acid biosynthesis.</text>
</comment>
<feature type="domain" description="Sulfatase N-terminal" evidence="9">
    <location>
        <begin position="258"/>
        <end position="516"/>
    </location>
</feature>
<feature type="domain" description="IPT/TIG" evidence="10">
    <location>
        <begin position="609"/>
        <end position="669"/>
    </location>
</feature>
<proteinExistence type="predicted"/>
<sequence>MKEKVKKYIGIAKEKYHSARAFFSKTYNKHIIYMYVVTALLINLVIEMLARKSFLKGIYFLIGNPYVFICSAMIILMTLSFTFLMKRRFFGMTLISVIWLILGVANGVLLSNRVTPFTAVDLMLIDSALGVINKYFSTFQIVLVVIALILAIVGLVVMFFKAPKVNHKIKYARNIIGIAVIWAIGLGTINLGVASELLSMKFGELRVSYYDYGFVYCFSNSLINTGIDKPNSYSGETIEKIVKDDDDKTTLKKAKKKPNIIFLQLESFFDMNNLKNVKLSKNPVPYFEKLMKNYPSGYLNVPIVGAGTVNTEFEVMTGINLDFFGPGEYPFKTKLVDTTSESICYNLKEYGYSCHAIHNNTATFYGRNVVFSNLGYDTFQSIENMYIDDFTPMGWAKDYFLTDYIMQALKSTKKQDFIYTISVQGHGSYPTSGDYDYPIKVSGVDDEDVTNQYQYYAWQTNEMDKFLRKLTKALKNFGEDTILVMYGDHLPSFGISGEDLVNGDVYQTQYAIWSNFKTNYTNEDIEAYQLESKILGGLNMNSGKINNYTQLHKNDDDETYQEGLKNLSYDLLYGDNYAANGENPYKPTDLKFGLHDVKVSSVTPIGDDVGTVYIYGNYFTSYSKVYINDEKQKTVYIDPNTLMIVYPDLKDGDSFSVYQQNSDEHVLSKTEPFVYNQEEMQPSSTKAQTTKDKSKKTKSKSSKKKKKEK</sequence>
<dbReference type="Pfam" id="PF01833">
    <property type="entry name" value="TIG"/>
    <property type="match status" value="1"/>
</dbReference>
<feature type="region of interest" description="Disordered" evidence="7">
    <location>
        <begin position="668"/>
        <end position="709"/>
    </location>
</feature>
<evidence type="ECO:0000256" key="2">
    <source>
        <dbReference type="ARBA" id="ARBA00004936"/>
    </source>
</evidence>
<dbReference type="PANTHER" id="PTHR47371">
    <property type="entry name" value="LIPOTEICHOIC ACID SYNTHASE"/>
    <property type="match status" value="1"/>
</dbReference>
<evidence type="ECO:0000313" key="12">
    <source>
        <dbReference type="Proteomes" id="UP000597877"/>
    </source>
</evidence>